<evidence type="ECO:0000256" key="2">
    <source>
        <dbReference type="ARBA" id="ARBA00022448"/>
    </source>
</evidence>
<dbReference type="EMBL" id="VUJW01000003">
    <property type="protein sequence ID" value="KAA1427429.1"/>
    <property type="molecule type" value="Genomic_DNA"/>
</dbReference>
<protein>
    <submittedName>
        <fullName evidence="9">Carbohydrate ABC transporter permease</fullName>
    </submittedName>
</protein>
<dbReference type="PROSITE" id="PS50928">
    <property type="entry name" value="ABC_TM1"/>
    <property type="match status" value="1"/>
</dbReference>
<comment type="subcellular location">
    <subcellularLocation>
        <location evidence="1 7">Cell membrane</location>
        <topology evidence="1 7">Multi-pass membrane protein</topology>
    </subcellularLocation>
</comment>
<evidence type="ECO:0000256" key="7">
    <source>
        <dbReference type="RuleBase" id="RU363032"/>
    </source>
</evidence>
<feature type="transmembrane region" description="Helical" evidence="7">
    <location>
        <begin position="103"/>
        <end position="125"/>
    </location>
</feature>
<dbReference type="RefSeq" id="WP_149749795.1">
    <property type="nucleotide sequence ID" value="NZ_VUJW01000003.1"/>
</dbReference>
<dbReference type="SUPFAM" id="SSF161098">
    <property type="entry name" value="MetI-like"/>
    <property type="match status" value="1"/>
</dbReference>
<keyword evidence="2 7" id="KW-0813">Transport</keyword>
<evidence type="ECO:0000313" key="10">
    <source>
        <dbReference type="Proteomes" id="UP000324351"/>
    </source>
</evidence>
<feature type="domain" description="ABC transmembrane type-1" evidence="8">
    <location>
        <begin position="68"/>
        <end position="259"/>
    </location>
</feature>
<feature type="transmembrane region" description="Helical" evidence="7">
    <location>
        <begin position="7"/>
        <end position="26"/>
    </location>
</feature>
<organism evidence="9 10">
    <name type="scientific">Nocardioides antri</name>
    <dbReference type="NCBI Taxonomy" id="2607659"/>
    <lineage>
        <taxon>Bacteria</taxon>
        <taxon>Bacillati</taxon>
        <taxon>Actinomycetota</taxon>
        <taxon>Actinomycetes</taxon>
        <taxon>Propionibacteriales</taxon>
        <taxon>Nocardioidaceae</taxon>
        <taxon>Nocardioides</taxon>
    </lineage>
</organism>
<evidence type="ECO:0000256" key="4">
    <source>
        <dbReference type="ARBA" id="ARBA00022692"/>
    </source>
</evidence>
<evidence type="ECO:0000256" key="6">
    <source>
        <dbReference type="ARBA" id="ARBA00023136"/>
    </source>
</evidence>
<reference evidence="9 10" key="1">
    <citation type="submission" date="2019-09" db="EMBL/GenBank/DDBJ databases">
        <title>Nocardioides panacisoli sp. nov., isolated from the soil of a ginseng field.</title>
        <authorList>
            <person name="Cho C."/>
        </authorList>
    </citation>
    <scope>NUCLEOTIDE SEQUENCE [LARGE SCALE GENOMIC DNA]</scope>
    <source>
        <strain evidence="9 10">BN140041</strain>
    </source>
</reference>
<evidence type="ECO:0000313" key="9">
    <source>
        <dbReference type="EMBL" id="KAA1427429.1"/>
    </source>
</evidence>
<gene>
    <name evidence="9" type="ORF">F0U47_08120</name>
</gene>
<dbReference type="CDD" id="cd06261">
    <property type="entry name" value="TM_PBP2"/>
    <property type="match status" value="1"/>
</dbReference>
<keyword evidence="5 7" id="KW-1133">Transmembrane helix</keyword>
<evidence type="ECO:0000256" key="3">
    <source>
        <dbReference type="ARBA" id="ARBA00022475"/>
    </source>
</evidence>
<feature type="transmembrane region" description="Helical" evidence="7">
    <location>
        <begin position="180"/>
        <end position="204"/>
    </location>
</feature>
<feature type="transmembrane region" description="Helical" evidence="7">
    <location>
        <begin position="67"/>
        <end position="91"/>
    </location>
</feature>
<dbReference type="InterPro" id="IPR035906">
    <property type="entry name" value="MetI-like_sf"/>
</dbReference>
<evidence type="ECO:0000259" key="8">
    <source>
        <dbReference type="PROSITE" id="PS50928"/>
    </source>
</evidence>
<evidence type="ECO:0000256" key="5">
    <source>
        <dbReference type="ARBA" id="ARBA00022989"/>
    </source>
</evidence>
<comment type="caution">
    <text evidence="9">The sequence shown here is derived from an EMBL/GenBank/DDBJ whole genome shotgun (WGS) entry which is preliminary data.</text>
</comment>
<dbReference type="Gene3D" id="1.10.3720.10">
    <property type="entry name" value="MetI-like"/>
    <property type="match status" value="1"/>
</dbReference>
<evidence type="ECO:0000256" key="1">
    <source>
        <dbReference type="ARBA" id="ARBA00004651"/>
    </source>
</evidence>
<reference evidence="9 10" key="2">
    <citation type="submission" date="2019-09" db="EMBL/GenBank/DDBJ databases">
        <authorList>
            <person name="Jin C."/>
        </authorList>
    </citation>
    <scope>NUCLEOTIDE SEQUENCE [LARGE SCALE GENOMIC DNA]</scope>
    <source>
        <strain evidence="9 10">BN140041</strain>
    </source>
</reference>
<feature type="transmembrane region" description="Helical" evidence="7">
    <location>
        <begin position="238"/>
        <end position="258"/>
    </location>
</feature>
<keyword evidence="6 7" id="KW-0472">Membrane</keyword>
<comment type="similarity">
    <text evidence="7">Belongs to the binding-protein-dependent transport system permease family.</text>
</comment>
<dbReference type="Proteomes" id="UP000324351">
    <property type="component" value="Unassembled WGS sequence"/>
</dbReference>
<dbReference type="PANTHER" id="PTHR43744:SF12">
    <property type="entry name" value="ABC TRANSPORTER PERMEASE PROTEIN MG189-RELATED"/>
    <property type="match status" value="1"/>
</dbReference>
<dbReference type="Pfam" id="PF00528">
    <property type="entry name" value="BPD_transp_1"/>
    <property type="match status" value="1"/>
</dbReference>
<feature type="transmembrane region" description="Helical" evidence="7">
    <location>
        <begin position="131"/>
        <end position="152"/>
    </location>
</feature>
<accession>A0A5B1M5N5</accession>
<sequence>MNRRPGFVVYGLLAAFVIGSALPLYWSFVIGSHTKEEANQVPPPLVPGGHFLDNARRVLDTTDFWSAMLNSLIVSSACAASVMFVSTLAGYAFAKLRFRGSNVLMGFVVMTMAVPTQLAIVPLFILMRDYGLLDTLVAVALPTLVTAFGVFFMRQYLVDAVPDELIEAARMDGCTMIRTFWTVAVPAARPAMAILFLFTFMMVWTDYMWPLVALQETETLQIALDRLALTGQGQTTDYALVLAGAGMATVPLLILFALSGRQLVAGIMQGAVKG</sequence>
<keyword evidence="10" id="KW-1185">Reference proteome</keyword>
<keyword evidence="3" id="KW-1003">Cell membrane</keyword>
<dbReference type="AlphaFoldDB" id="A0A5B1M5N5"/>
<dbReference type="GO" id="GO:0005886">
    <property type="term" value="C:plasma membrane"/>
    <property type="evidence" value="ECO:0007669"/>
    <property type="project" value="UniProtKB-SubCell"/>
</dbReference>
<proteinExistence type="inferred from homology"/>
<dbReference type="PANTHER" id="PTHR43744">
    <property type="entry name" value="ABC TRANSPORTER PERMEASE PROTEIN MG189-RELATED-RELATED"/>
    <property type="match status" value="1"/>
</dbReference>
<keyword evidence="4 7" id="KW-0812">Transmembrane</keyword>
<name>A0A5B1M5N5_9ACTN</name>
<dbReference type="InterPro" id="IPR000515">
    <property type="entry name" value="MetI-like"/>
</dbReference>
<dbReference type="GO" id="GO:0055085">
    <property type="term" value="P:transmembrane transport"/>
    <property type="evidence" value="ECO:0007669"/>
    <property type="project" value="InterPro"/>
</dbReference>